<organism evidence="1">
    <name type="scientific">Streptomyces tabacisoli</name>
    <dbReference type="NCBI Taxonomy" id="3156398"/>
    <lineage>
        <taxon>Bacteria</taxon>
        <taxon>Bacillati</taxon>
        <taxon>Actinomycetota</taxon>
        <taxon>Actinomycetes</taxon>
        <taxon>Kitasatosporales</taxon>
        <taxon>Streptomycetaceae</taxon>
        <taxon>Streptomyces</taxon>
    </lineage>
</organism>
<gene>
    <name evidence="1" type="ORF">ABII15_35895</name>
</gene>
<sequence length="156" mass="17475">MDTEREHEAQWNPDRPRIEADPLLRLMDERREVLDRRLDAIKLRGRTPRVCLYVLARSGSTPARFCEAARAYAEAQGWQSSSLQVFTDRLGVTDPLLRPSWSVARQQIRGGFVNGVVAVTYSAISLHLDEYALQLSFIDGGGGFLALVSAETGENR</sequence>
<name>A0AAU8J467_9ACTN</name>
<reference evidence="1" key="1">
    <citation type="submission" date="2024-06" db="EMBL/GenBank/DDBJ databases">
        <title>Streptomyces sp. strain HUAS MG91 genome sequences.</title>
        <authorList>
            <person name="Mo P."/>
        </authorList>
    </citation>
    <scope>NUCLEOTIDE SEQUENCE</scope>
    <source>
        <strain evidence="1">HUAS MG91</strain>
    </source>
</reference>
<accession>A0AAU8J467</accession>
<dbReference type="KEGG" id="stac:ABII15_35895"/>
<proteinExistence type="predicted"/>
<dbReference type="EMBL" id="CP159534">
    <property type="protein sequence ID" value="XCJ75023.1"/>
    <property type="molecule type" value="Genomic_DNA"/>
</dbReference>
<evidence type="ECO:0000313" key="1">
    <source>
        <dbReference type="EMBL" id="XCJ75023.1"/>
    </source>
</evidence>
<protein>
    <submittedName>
        <fullName evidence="1">Uncharacterized protein</fullName>
    </submittedName>
</protein>
<dbReference type="RefSeq" id="WP_353946459.1">
    <property type="nucleotide sequence ID" value="NZ_CP159534.1"/>
</dbReference>
<dbReference type="AlphaFoldDB" id="A0AAU8J467"/>